<dbReference type="RefSeq" id="WP_284100524.1">
    <property type="nucleotide sequence ID" value="NZ_JARRAF010000008.1"/>
</dbReference>
<feature type="signal peptide" evidence="5">
    <location>
        <begin position="1"/>
        <end position="21"/>
    </location>
</feature>
<evidence type="ECO:0000256" key="1">
    <source>
        <dbReference type="ARBA" id="ARBA00004196"/>
    </source>
</evidence>
<accession>A0ABT7DVZ5</accession>
<keyword evidence="8" id="KW-1185">Reference proteome</keyword>
<dbReference type="CDD" id="cd02966">
    <property type="entry name" value="TlpA_like_family"/>
    <property type="match status" value="1"/>
</dbReference>
<dbReference type="SUPFAM" id="SSF52833">
    <property type="entry name" value="Thioredoxin-like"/>
    <property type="match status" value="1"/>
</dbReference>
<keyword evidence="2" id="KW-0201">Cytochrome c-type biogenesis</keyword>
<protein>
    <submittedName>
        <fullName evidence="7">TlpA disulfide reductase family protein</fullName>
    </submittedName>
</protein>
<dbReference type="Pfam" id="PF00578">
    <property type="entry name" value="AhpC-TSA"/>
    <property type="match status" value="1"/>
</dbReference>
<comment type="subcellular location">
    <subcellularLocation>
        <location evidence="1">Cell envelope</location>
    </subcellularLocation>
</comment>
<feature type="domain" description="Thioredoxin" evidence="6">
    <location>
        <begin position="35"/>
        <end position="175"/>
    </location>
</feature>
<evidence type="ECO:0000313" key="8">
    <source>
        <dbReference type="Proteomes" id="UP001172778"/>
    </source>
</evidence>
<dbReference type="InterPro" id="IPR000866">
    <property type="entry name" value="AhpC/TSA"/>
</dbReference>
<dbReference type="PROSITE" id="PS00194">
    <property type="entry name" value="THIOREDOXIN_1"/>
    <property type="match status" value="1"/>
</dbReference>
<dbReference type="EMBL" id="JARRAF010000008">
    <property type="protein sequence ID" value="MDK2124215.1"/>
    <property type="molecule type" value="Genomic_DNA"/>
</dbReference>
<keyword evidence="3" id="KW-1015">Disulfide bond</keyword>
<dbReference type="PROSITE" id="PS51352">
    <property type="entry name" value="THIOREDOXIN_2"/>
    <property type="match status" value="1"/>
</dbReference>
<evidence type="ECO:0000259" key="6">
    <source>
        <dbReference type="PROSITE" id="PS51352"/>
    </source>
</evidence>
<dbReference type="PANTHER" id="PTHR42852">
    <property type="entry name" value="THIOL:DISULFIDE INTERCHANGE PROTEIN DSBE"/>
    <property type="match status" value="1"/>
</dbReference>
<dbReference type="Proteomes" id="UP001172778">
    <property type="component" value="Unassembled WGS sequence"/>
</dbReference>
<proteinExistence type="predicted"/>
<evidence type="ECO:0000256" key="2">
    <source>
        <dbReference type="ARBA" id="ARBA00022748"/>
    </source>
</evidence>
<reference evidence="7" key="1">
    <citation type="submission" date="2023-03" db="EMBL/GenBank/DDBJ databases">
        <title>Chitinimonas shenzhenensis gen. nov., sp. nov., a novel member of family Burkholderiaceae isolated from activated sludge collected in Shen Zhen, China.</title>
        <authorList>
            <person name="Wang X."/>
        </authorList>
    </citation>
    <scope>NUCLEOTIDE SEQUENCE</scope>
    <source>
        <strain evidence="7">DQS-5</strain>
    </source>
</reference>
<organism evidence="7 8">
    <name type="scientific">Parachitinimonas caeni</name>
    <dbReference type="NCBI Taxonomy" id="3031301"/>
    <lineage>
        <taxon>Bacteria</taxon>
        <taxon>Pseudomonadati</taxon>
        <taxon>Pseudomonadota</taxon>
        <taxon>Betaproteobacteria</taxon>
        <taxon>Neisseriales</taxon>
        <taxon>Chitinibacteraceae</taxon>
        <taxon>Parachitinimonas</taxon>
    </lineage>
</organism>
<keyword evidence="5" id="KW-0732">Signal</keyword>
<dbReference type="PANTHER" id="PTHR42852:SF6">
    <property type="entry name" value="THIOL:DISULFIDE INTERCHANGE PROTEIN DSBE"/>
    <property type="match status" value="1"/>
</dbReference>
<evidence type="ECO:0000256" key="3">
    <source>
        <dbReference type="ARBA" id="ARBA00023157"/>
    </source>
</evidence>
<feature type="chain" id="PRO_5047413260" evidence="5">
    <location>
        <begin position="22"/>
        <end position="175"/>
    </location>
</feature>
<dbReference type="InterPro" id="IPR017937">
    <property type="entry name" value="Thioredoxin_CS"/>
</dbReference>
<gene>
    <name evidence="7" type="ORF">PZA18_09160</name>
</gene>
<dbReference type="InterPro" id="IPR036249">
    <property type="entry name" value="Thioredoxin-like_sf"/>
</dbReference>
<keyword evidence="4" id="KW-0676">Redox-active center</keyword>
<evidence type="ECO:0000256" key="5">
    <source>
        <dbReference type="SAM" id="SignalP"/>
    </source>
</evidence>
<evidence type="ECO:0000313" key="7">
    <source>
        <dbReference type="EMBL" id="MDK2124215.1"/>
    </source>
</evidence>
<sequence length="175" mass="19373">MKKILMMLAVGAFAMGLGTTAAVVLRDKAATKTDSSAATKIWQQKFADLAGKKQDLSQWKGKPLVLNFWATWCAPCREEMPEFMELHKQYEKRVGFVGIAIDNPAEVQKFVKELKIEYPILLGEQDALDLMRAEGNRVGGLPFTLIFDAKGNKVAVVAGRLTKAKLEAYLKPLVS</sequence>
<comment type="caution">
    <text evidence="7">The sequence shown here is derived from an EMBL/GenBank/DDBJ whole genome shotgun (WGS) entry which is preliminary data.</text>
</comment>
<dbReference type="InterPro" id="IPR050553">
    <property type="entry name" value="Thioredoxin_ResA/DsbE_sf"/>
</dbReference>
<name>A0ABT7DVZ5_9NEIS</name>
<dbReference type="Gene3D" id="3.40.30.10">
    <property type="entry name" value="Glutaredoxin"/>
    <property type="match status" value="1"/>
</dbReference>
<dbReference type="InterPro" id="IPR013766">
    <property type="entry name" value="Thioredoxin_domain"/>
</dbReference>
<evidence type="ECO:0000256" key="4">
    <source>
        <dbReference type="ARBA" id="ARBA00023284"/>
    </source>
</evidence>